<evidence type="ECO:0000313" key="3">
    <source>
        <dbReference type="Proteomes" id="UP001152795"/>
    </source>
</evidence>
<organism evidence="2 3">
    <name type="scientific">Paramuricea clavata</name>
    <name type="common">Red gorgonian</name>
    <name type="synonym">Violescent sea-whip</name>
    <dbReference type="NCBI Taxonomy" id="317549"/>
    <lineage>
        <taxon>Eukaryota</taxon>
        <taxon>Metazoa</taxon>
        <taxon>Cnidaria</taxon>
        <taxon>Anthozoa</taxon>
        <taxon>Octocorallia</taxon>
        <taxon>Malacalcyonacea</taxon>
        <taxon>Plexauridae</taxon>
        <taxon>Paramuricea</taxon>
    </lineage>
</organism>
<feature type="region of interest" description="Disordered" evidence="1">
    <location>
        <begin position="150"/>
        <end position="204"/>
    </location>
</feature>
<gene>
    <name evidence="2" type="ORF">PACLA_8A000164</name>
</gene>
<feature type="region of interest" description="Disordered" evidence="1">
    <location>
        <begin position="237"/>
        <end position="282"/>
    </location>
</feature>
<feature type="compositionally biased region" description="Polar residues" evidence="1">
    <location>
        <begin position="181"/>
        <end position="192"/>
    </location>
</feature>
<proteinExistence type="predicted"/>
<sequence>MITRLQKMMQSHCAEAMSVLTATTENTVGTVGTNGRHDSTWMLRQTPALVTSAAHIGPLRESTRAFSSFVTPDNYGHVMQSSAISNRSHPQQALHYTHATHIAKNESDDSVHNWVRLPTMPADTTTHVTYPSTSYVPGEAVVNELRRTFQGNDGQKQQRNGQSTHYPPQSSQDPEIEEQEISPTTTNESLIEQSPDDLETTKPHLPVNLSTDVLKMLQQQQSRQTELNHYVRQLLEKSPSSASNEEFTDLAVVTSDDGYDVEKNKRLAANYREQTSPNNSQP</sequence>
<feature type="compositionally biased region" description="Polar residues" evidence="1">
    <location>
        <begin position="272"/>
        <end position="282"/>
    </location>
</feature>
<reference evidence="2" key="1">
    <citation type="submission" date="2020-04" db="EMBL/GenBank/DDBJ databases">
        <authorList>
            <person name="Alioto T."/>
            <person name="Alioto T."/>
            <person name="Gomez Garrido J."/>
        </authorList>
    </citation>
    <scope>NUCLEOTIDE SEQUENCE</scope>
    <source>
        <strain evidence="2">A484AB</strain>
    </source>
</reference>
<protein>
    <submittedName>
        <fullName evidence="2">Uncharacterized protein</fullName>
    </submittedName>
</protein>
<evidence type="ECO:0000256" key="1">
    <source>
        <dbReference type="SAM" id="MobiDB-lite"/>
    </source>
</evidence>
<accession>A0A7D9JWA9</accession>
<feature type="compositionally biased region" description="Polar residues" evidence="1">
    <location>
        <begin position="150"/>
        <end position="173"/>
    </location>
</feature>
<name>A0A7D9JWA9_PARCT</name>
<dbReference type="Proteomes" id="UP001152795">
    <property type="component" value="Unassembled WGS sequence"/>
</dbReference>
<evidence type="ECO:0000313" key="2">
    <source>
        <dbReference type="EMBL" id="CAB4037540.1"/>
    </source>
</evidence>
<keyword evidence="3" id="KW-1185">Reference proteome</keyword>
<comment type="caution">
    <text evidence="2">The sequence shown here is derived from an EMBL/GenBank/DDBJ whole genome shotgun (WGS) entry which is preliminary data.</text>
</comment>
<dbReference type="AlphaFoldDB" id="A0A7D9JWA9"/>
<feature type="non-terminal residue" evidence="2">
    <location>
        <position position="1"/>
    </location>
</feature>
<dbReference type="EMBL" id="CACRXK020023200">
    <property type="protein sequence ID" value="CAB4037540.1"/>
    <property type="molecule type" value="Genomic_DNA"/>
</dbReference>